<evidence type="ECO:0000256" key="5">
    <source>
        <dbReference type="ARBA" id="ARBA00023136"/>
    </source>
</evidence>
<proteinExistence type="predicted"/>
<evidence type="ECO:0000256" key="8">
    <source>
        <dbReference type="SAM" id="Phobius"/>
    </source>
</evidence>
<reference evidence="9 10" key="1">
    <citation type="submission" date="2019-04" db="EMBL/GenBank/DDBJ databases">
        <title>Chromosome genome assembly for Takifugu flavidus.</title>
        <authorList>
            <person name="Xiao S."/>
        </authorList>
    </citation>
    <scope>NUCLEOTIDE SEQUENCE [LARGE SCALE GENOMIC DNA]</scope>
    <source>
        <strain evidence="9">HTHZ2018</strain>
        <tissue evidence="9">Muscle</tissue>
    </source>
</reference>
<keyword evidence="4" id="KW-0391">Immunity</keyword>
<sequence length="328" mass="37176">MYSHTGGNKQCERKTNTCFHSFSMKNLNTSQTGTYYCAVAACGHILFGNGTKLVFEAQNLEQDDICKVDLLADMFGEICSDSYNGIFSIFELEDHYYLGQTWTEPDFAVSSQRNSGPSQLGLMYSHTGRNKQCERETNTCFYSFSMKNLNTSQTGTYYCAVAACGHILFGNRTKLVFEDEGKYLVLVYFLSATWIFTIIVVILLTISLYMTKKRNSHHSLDEGNHLVLVYFLSAAWIFTIIVVVLLSISVFMTKRKNSHHSLDSQSRFQASSTANAEGYQEENNLHYSALRNNQPNRSMQNRQNECVYSAVRLYVDVLLSLQVNTGPN</sequence>
<dbReference type="GO" id="GO:0009617">
    <property type="term" value="P:response to bacterium"/>
    <property type="evidence" value="ECO:0007669"/>
    <property type="project" value="TreeGrafter"/>
</dbReference>
<dbReference type="GO" id="GO:0005886">
    <property type="term" value="C:plasma membrane"/>
    <property type="evidence" value="ECO:0007669"/>
    <property type="project" value="UniProtKB-SubCell"/>
</dbReference>
<keyword evidence="2" id="KW-1003">Cell membrane</keyword>
<dbReference type="PANTHER" id="PTHR19433">
    <property type="entry name" value="T-CELL RECEPTOR ALPHA CHAIN V REGION-RELATED"/>
    <property type="match status" value="1"/>
</dbReference>
<dbReference type="PANTHER" id="PTHR19433:SF127">
    <property type="entry name" value="NITR9"/>
    <property type="match status" value="1"/>
</dbReference>
<dbReference type="Proteomes" id="UP000324091">
    <property type="component" value="Chromosome 3"/>
</dbReference>
<evidence type="ECO:0000256" key="3">
    <source>
        <dbReference type="ARBA" id="ARBA00022729"/>
    </source>
</evidence>
<comment type="subcellular location">
    <subcellularLocation>
        <location evidence="1">Cell membrane</location>
    </subcellularLocation>
</comment>
<evidence type="ECO:0000256" key="6">
    <source>
        <dbReference type="ARBA" id="ARBA00023157"/>
    </source>
</evidence>
<evidence type="ECO:0000256" key="1">
    <source>
        <dbReference type="ARBA" id="ARBA00004236"/>
    </source>
</evidence>
<accession>A0A5C6NBK9</accession>
<dbReference type="InterPro" id="IPR036179">
    <property type="entry name" value="Ig-like_dom_sf"/>
</dbReference>
<evidence type="ECO:0000256" key="7">
    <source>
        <dbReference type="ARBA" id="ARBA00023180"/>
    </source>
</evidence>
<keyword evidence="5 8" id="KW-0472">Membrane</keyword>
<evidence type="ECO:0000256" key="4">
    <source>
        <dbReference type="ARBA" id="ARBA00022859"/>
    </source>
</evidence>
<keyword evidence="3" id="KW-0732">Signal</keyword>
<dbReference type="GO" id="GO:0002376">
    <property type="term" value="P:immune system process"/>
    <property type="evidence" value="ECO:0007669"/>
    <property type="project" value="UniProtKB-KW"/>
</dbReference>
<gene>
    <name evidence="9" type="ORF">D4764_03G0002780</name>
</gene>
<dbReference type="InterPro" id="IPR052051">
    <property type="entry name" value="TCR_complex_component"/>
</dbReference>
<evidence type="ECO:0000313" key="10">
    <source>
        <dbReference type="Proteomes" id="UP000324091"/>
    </source>
</evidence>
<protein>
    <recommendedName>
        <fullName evidence="11">Ig-like domain-containing protein</fullName>
    </recommendedName>
</protein>
<name>A0A5C6NBK9_9TELE</name>
<dbReference type="InterPro" id="IPR013783">
    <property type="entry name" value="Ig-like_fold"/>
</dbReference>
<evidence type="ECO:0008006" key="11">
    <source>
        <dbReference type="Google" id="ProtNLM"/>
    </source>
</evidence>
<dbReference type="AlphaFoldDB" id="A0A5C6NBK9"/>
<dbReference type="Gene3D" id="2.60.40.10">
    <property type="entry name" value="Immunoglobulins"/>
    <property type="match status" value="2"/>
</dbReference>
<keyword evidence="8" id="KW-1133">Transmembrane helix</keyword>
<feature type="transmembrane region" description="Helical" evidence="8">
    <location>
        <begin position="183"/>
        <end position="209"/>
    </location>
</feature>
<comment type="caution">
    <text evidence="9">The sequence shown here is derived from an EMBL/GenBank/DDBJ whole genome shotgun (WGS) entry which is preliminary data.</text>
</comment>
<feature type="transmembrane region" description="Helical" evidence="8">
    <location>
        <begin position="229"/>
        <end position="252"/>
    </location>
</feature>
<organism evidence="9 10">
    <name type="scientific">Takifugu flavidus</name>
    <name type="common">sansaifugu</name>
    <dbReference type="NCBI Taxonomy" id="433684"/>
    <lineage>
        <taxon>Eukaryota</taxon>
        <taxon>Metazoa</taxon>
        <taxon>Chordata</taxon>
        <taxon>Craniata</taxon>
        <taxon>Vertebrata</taxon>
        <taxon>Euteleostomi</taxon>
        <taxon>Actinopterygii</taxon>
        <taxon>Neopterygii</taxon>
        <taxon>Teleostei</taxon>
        <taxon>Neoteleostei</taxon>
        <taxon>Acanthomorphata</taxon>
        <taxon>Eupercaria</taxon>
        <taxon>Tetraodontiformes</taxon>
        <taxon>Tetradontoidea</taxon>
        <taxon>Tetraodontidae</taxon>
        <taxon>Takifugu</taxon>
    </lineage>
</organism>
<keyword evidence="10" id="KW-1185">Reference proteome</keyword>
<evidence type="ECO:0000256" key="2">
    <source>
        <dbReference type="ARBA" id="ARBA00022475"/>
    </source>
</evidence>
<dbReference type="SUPFAM" id="SSF48726">
    <property type="entry name" value="Immunoglobulin"/>
    <property type="match status" value="2"/>
</dbReference>
<evidence type="ECO:0000313" key="9">
    <source>
        <dbReference type="EMBL" id="TWW63270.1"/>
    </source>
</evidence>
<keyword evidence="8" id="KW-0812">Transmembrane</keyword>
<keyword evidence="6" id="KW-1015">Disulfide bond</keyword>
<dbReference type="EMBL" id="RHFK02000016">
    <property type="protein sequence ID" value="TWW63270.1"/>
    <property type="molecule type" value="Genomic_DNA"/>
</dbReference>
<keyword evidence="7" id="KW-0325">Glycoprotein</keyword>